<name>A0ACD0NX98_9BASI</name>
<evidence type="ECO:0000313" key="2">
    <source>
        <dbReference type="Proteomes" id="UP000245626"/>
    </source>
</evidence>
<keyword evidence="2" id="KW-1185">Reference proteome</keyword>
<protein>
    <submittedName>
        <fullName evidence="1">Uncharacterized protein</fullName>
    </submittedName>
</protein>
<organism evidence="1 2">
    <name type="scientific">Violaceomyces palustris</name>
    <dbReference type="NCBI Taxonomy" id="1673888"/>
    <lineage>
        <taxon>Eukaryota</taxon>
        <taxon>Fungi</taxon>
        <taxon>Dikarya</taxon>
        <taxon>Basidiomycota</taxon>
        <taxon>Ustilaginomycotina</taxon>
        <taxon>Ustilaginomycetes</taxon>
        <taxon>Violaceomycetales</taxon>
        <taxon>Violaceomycetaceae</taxon>
        <taxon>Violaceomyces</taxon>
    </lineage>
</organism>
<dbReference type="Proteomes" id="UP000245626">
    <property type="component" value="Unassembled WGS sequence"/>
</dbReference>
<evidence type="ECO:0000313" key="1">
    <source>
        <dbReference type="EMBL" id="PWN50498.1"/>
    </source>
</evidence>
<proteinExistence type="predicted"/>
<dbReference type="EMBL" id="KZ819926">
    <property type="protein sequence ID" value="PWN50498.1"/>
    <property type="molecule type" value="Genomic_DNA"/>
</dbReference>
<gene>
    <name evidence="1" type="ORF">IE53DRAFT_92957</name>
</gene>
<reference evidence="1 2" key="1">
    <citation type="journal article" date="2018" name="Mol. Biol. Evol.">
        <title>Broad Genomic Sampling Reveals a Smut Pathogenic Ancestry of the Fungal Clade Ustilaginomycotina.</title>
        <authorList>
            <person name="Kijpornyongpan T."/>
            <person name="Mondo S.J."/>
            <person name="Barry K."/>
            <person name="Sandor L."/>
            <person name="Lee J."/>
            <person name="Lipzen A."/>
            <person name="Pangilinan J."/>
            <person name="LaButti K."/>
            <person name="Hainaut M."/>
            <person name="Henrissat B."/>
            <person name="Grigoriev I.V."/>
            <person name="Spatafora J.W."/>
            <person name="Aime M.C."/>
        </authorList>
    </citation>
    <scope>NUCLEOTIDE SEQUENCE [LARGE SCALE GENOMIC DNA]</scope>
    <source>
        <strain evidence="1 2">SA 807</strain>
    </source>
</reference>
<accession>A0ACD0NX98</accession>
<sequence>MFVVFLCWILWRTEEGRQRSSVPLTSLRLSPSLSLHHRSCDLVREGSEETCSRLRKGGFPSTVVRRRRSSSRAPHGSLAGAMQERSRGVELSARLRTGYSVGVREGEKRARAFPFFPSPPLPIRPFLDRTGSNVLKSYDGMIPGFKLDLIGEVGVVLHSARVQESLPGGSHAIYSDPPEQGSLLRMRPNLDIPYLFLTSGFEISGEGGLKAGSSSKRVRFLSRSVPFLSYRFLPLVFYGSFLMLFMQELGFVSAELSPSRLPFVTGWEATIRTVFRSIGMVTMDE</sequence>